<protein>
    <submittedName>
        <fullName evidence="1">Uncharacterized protein</fullName>
    </submittedName>
</protein>
<dbReference type="AlphaFoldDB" id="X0ZSW8"/>
<reference evidence="1" key="1">
    <citation type="journal article" date="2014" name="Front. Microbiol.">
        <title>High frequency of phylogenetically diverse reductive dehalogenase-homologous genes in deep subseafloor sedimentary metagenomes.</title>
        <authorList>
            <person name="Kawai M."/>
            <person name="Futagami T."/>
            <person name="Toyoda A."/>
            <person name="Takaki Y."/>
            <person name="Nishi S."/>
            <person name="Hori S."/>
            <person name="Arai W."/>
            <person name="Tsubouchi T."/>
            <person name="Morono Y."/>
            <person name="Uchiyama I."/>
            <person name="Ito T."/>
            <person name="Fujiyama A."/>
            <person name="Inagaki F."/>
            <person name="Takami H."/>
        </authorList>
    </citation>
    <scope>NUCLEOTIDE SEQUENCE</scope>
    <source>
        <strain evidence="1">Expedition CK06-06</strain>
    </source>
</reference>
<proteinExistence type="predicted"/>
<sequence length="36" mass="4411">MINAEQKFEEFLKLKELKYTSERRLIVKAILSLYKH</sequence>
<organism evidence="1">
    <name type="scientific">marine sediment metagenome</name>
    <dbReference type="NCBI Taxonomy" id="412755"/>
    <lineage>
        <taxon>unclassified sequences</taxon>
        <taxon>metagenomes</taxon>
        <taxon>ecological metagenomes</taxon>
    </lineage>
</organism>
<comment type="caution">
    <text evidence="1">The sequence shown here is derived from an EMBL/GenBank/DDBJ whole genome shotgun (WGS) entry which is preliminary data.</text>
</comment>
<dbReference type="EMBL" id="BART01000490">
    <property type="protein sequence ID" value="GAG72915.1"/>
    <property type="molecule type" value="Genomic_DNA"/>
</dbReference>
<evidence type="ECO:0000313" key="1">
    <source>
        <dbReference type="EMBL" id="GAG72915.1"/>
    </source>
</evidence>
<gene>
    <name evidence="1" type="ORF">S01H4_02298</name>
</gene>
<feature type="non-terminal residue" evidence="1">
    <location>
        <position position="36"/>
    </location>
</feature>
<name>X0ZSW8_9ZZZZ</name>
<accession>X0ZSW8</accession>